<dbReference type="PANTHER" id="PTHR43537">
    <property type="entry name" value="TRANSCRIPTIONAL REGULATOR, GNTR FAMILY"/>
    <property type="match status" value="1"/>
</dbReference>
<accession>A0ABS1V1D7</accession>
<name>A0ABS1V1D7_9PROT</name>
<dbReference type="PROSITE" id="PS50949">
    <property type="entry name" value="HTH_GNTR"/>
    <property type="match status" value="1"/>
</dbReference>
<dbReference type="SUPFAM" id="SSF48008">
    <property type="entry name" value="GntR ligand-binding domain-like"/>
    <property type="match status" value="1"/>
</dbReference>
<dbReference type="Gene3D" id="1.20.120.530">
    <property type="entry name" value="GntR ligand-binding domain-like"/>
    <property type="match status" value="1"/>
</dbReference>
<dbReference type="InterPro" id="IPR008920">
    <property type="entry name" value="TF_FadR/GntR_C"/>
</dbReference>
<dbReference type="Proteomes" id="UP000606490">
    <property type="component" value="Unassembled WGS sequence"/>
</dbReference>
<sequence length="220" mass="23702">MIASTMPRLSPTPQMTDTVYESLRDAICDGTLPPDTRLIQDELAIRLGTSRQPVHLALQQLRKEGFVVETGRRGLVVAPLGREFARQLYEMRAALDGAAAGLAAQRAGAAERAMGERIIREGRAAVEDGDLRAMAQADFTFHDFIYGLAGNLLIAAAARMQWHHVRRSIMLLGGVPTRLGPFWDEHVRILEAILAGDAGAATALAQRHADTSSAALALAA</sequence>
<keyword evidence="1" id="KW-0805">Transcription regulation</keyword>
<feature type="domain" description="HTH gntR-type" evidence="4">
    <location>
        <begin position="13"/>
        <end position="80"/>
    </location>
</feature>
<dbReference type="SMART" id="SM00895">
    <property type="entry name" value="FCD"/>
    <property type="match status" value="1"/>
</dbReference>
<dbReference type="InterPro" id="IPR036388">
    <property type="entry name" value="WH-like_DNA-bd_sf"/>
</dbReference>
<evidence type="ECO:0000256" key="2">
    <source>
        <dbReference type="ARBA" id="ARBA00023125"/>
    </source>
</evidence>
<evidence type="ECO:0000313" key="5">
    <source>
        <dbReference type="EMBL" id="MBL6455515.1"/>
    </source>
</evidence>
<protein>
    <submittedName>
        <fullName evidence="5">GntR family transcriptional regulator</fullName>
    </submittedName>
</protein>
<dbReference type="RefSeq" id="WP_202825249.1">
    <property type="nucleotide sequence ID" value="NZ_JAEUXJ010000003.1"/>
</dbReference>
<keyword evidence="6" id="KW-1185">Reference proteome</keyword>
<evidence type="ECO:0000313" key="6">
    <source>
        <dbReference type="Proteomes" id="UP000606490"/>
    </source>
</evidence>
<dbReference type="InterPro" id="IPR011711">
    <property type="entry name" value="GntR_C"/>
</dbReference>
<dbReference type="PANTHER" id="PTHR43537:SF45">
    <property type="entry name" value="GNTR FAMILY REGULATORY PROTEIN"/>
    <property type="match status" value="1"/>
</dbReference>
<keyword evidence="2" id="KW-0238">DNA-binding</keyword>
<proteinExistence type="predicted"/>
<dbReference type="InterPro" id="IPR036390">
    <property type="entry name" value="WH_DNA-bd_sf"/>
</dbReference>
<dbReference type="Pfam" id="PF00392">
    <property type="entry name" value="GntR"/>
    <property type="match status" value="1"/>
</dbReference>
<dbReference type="Gene3D" id="1.10.10.10">
    <property type="entry name" value="Winged helix-like DNA-binding domain superfamily/Winged helix DNA-binding domain"/>
    <property type="match status" value="1"/>
</dbReference>
<evidence type="ECO:0000259" key="4">
    <source>
        <dbReference type="PROSITE" id="PS50949"/>
    </source>
</evidence>
<evidence type="ECO:0000256" key="3">
    <source>
        <dbReference type="ARBA" id="ARBA00023163"/>
    </source>
</evidence>
<evidence type="ECO:0000256" key="1">
    <source>
        <dbReference type="ARBA" id="ARBA00023015"/>
    </source>
</evidence>
<keyword evidence="3" id="KW-0804">Transcription</keyword>
<dbReference type="Pfam" id="PF07729">
    <property type="entry name" value="FCD"/>
    <property type="match status" value="1"/>
</dbReference>
<dbReference type="SMART" id="SM00345">
    <property type="entry name" value="HTH_GNTR"/>
    <property type="match status" value="1"/>
</dbReference>
<dbReference type="SUPFAM" id="SSF46785">
    <property type="entry name" value="Winged helix' DNA-binding domain"/>
    <property type="match status" value="1"/>
</dbReference>
<gene>
    <name evidence="5" type="ORF">JMJ55_09290</name>
</gene>
<dbReference type="InterPro" id="IPR000524">
    <property type="entry name" value="Tscrpt_reg_HTH_GntR"/>
</dbReference>
<comment type="caution">
    <text evidence="5">The sequence shown here is derived from an EMBL/GenBank/DDBJ whole genome shotgun (WGS) entry which is preliminary data.</text>
</comment>
<organism evidence="5 6">
    <name type="scientific">Belnapia mucosa</name>
    <dbReference type="NCBI Taxonomy" id="2804532"/>
    <lineage>
        <taxon>Bacteria</taxon>
        <taxon>Pseudomonadati</taxon>
        <taxon>Pseudomonadota</taxon>
        <taxon>Alphaproteobacteria</taxon>
        <taxon>Acetobacterales</taxon>
        <taxon>Roseomonadaceae</taxon>
        <taxon>Belnapia</taxon>
    </lineage>
</organism>
<reference evidence="5 6" key="1">
    <citation type="submission" date="2021-01" db="EMBL/GenBank/DDBJ databases">
        <title>Belnapia mucosa sp. nov. and Belnapia arida sp. nov., isolated from the Tabernas Desert (Almeria, Spain).</title>
        <authorList>
            <person name="Molina-Menor E."/>
            <person name="Vidal-Verdu A."/>
            <person name="Calonge A."/>
            <person name="Satari L."/>
            <person name="Pereto Magraner J."/>
            <person name="Porcar Miralles M."/>
        </authorList>
    </citation>
    <scope>NUCLEOTIDE SEQUENCE [LARGE SCALE GENOMIC DNA]</scope>
    <source>
        <strain evidence="5 6">T6</strain>
    </source>
</reference>
<dbReference type="EMBL" id="JAEUXJ010000003">
    <property type="protein sequence ID" value="MBL6455515.1"/>
    <property type="molecule type" value="Genomic_DNA"/>
</dbReference>